<keyword evidence="10" id="KW-1185">Reference proteome</keyword>
<dbReference type="InterPro" id="IPR027417">
    <property type="entry name" value="P-loop_NTPase"/>
</dbReference>
<evidence type="ECO:0000256" key="3">
    <source>
        <dbReference type="ARBA" id="ARBA00022741"/>
    </source>
</evidence>
<evidence type="ECO:0000313" key="9">
    <source>
        <dbReference type="EMBL" id="KAG8365895.1"/>
    </source>
</evidence>
<sequence>MHFTFPQVIRENQVVIVVGKTGSGKTTKLKQYLHEDGYTSDGLIVGFIQPRGVAAKMIARIVNEEMCTELGNGVGYAVRFEDVTGPKSSIKYMTDGVLLRETLKDEDLENYRVIIMDETHERSLNTNVLFGILKKVLARRRDFKLIVISATLNANKFAKFFGRYI</sequence>
<organism evidence="9 10">
    <name type="scientific">Buddleja alternifolia</name>
    <dbReference type="NCBI Taxonomy" id="168488"/>
    <lineage>
        <taxon>Eukaryota</taxon>
        <taxon>Viridiplantae</taxon>
        <taxon>Streptophyta</taxon>
        <taxon>Embryophyta</taxon>
        <taxon>Tracheophyta</taxon>
        <taxon>Spermatophyta</taxon>
        <taxon>Magnoliopsida</taxon>
        <taxon>eudicotyledons</taxon>
        <taxon>Gunneridae</taxon>
        <taxon>Pentapetalae</taxon>
        <taxon>asterids</taxon>
        <taxon>lamiids</taxon>
        <taxon>Lamiales</taxon>
        <taxon>Scrophulariaceae</taxon>
        <taxon>Buddlejeae</taxon>
        <taxon>Buddleja</taxon>
    </lineage>
</organism>
<dbReference type="GO" id="GO:0016787">
    <property type="term" value="F:hydrolase activity"/>
    <property type="evidence" value="ECO:0007669"/>
    <property type="project" value="UniProtKB-KW"/>
</dbReference>
<evidence type="ECO:0000256" key="2">
    <source>
        <dbReference type="ARBA" id="ARBA00012552"/>
    </source>
</evidence>
<dbReference type="Gene3D" id="3.40.50.300">
    <property type="entry name" value="P-loop containing nucleotide triphosphate hydrolases"/>
    <property type="match status" value="1"/>
</dbReference>
<keyword evidence="5" id="KW-0347">Helicase</keyword>
<comment type="similarity">
    <text evidence="1">Belongs to the DEAD box helicase family. DEAH subfamily.</text>
</comment>
<dbReference type="PANTHER" id="PTHR18934">
    <property type="entry name" value="ATP-DEPENDENT RNA HELICASE"/>
    <property type="match status" value="1"/>
</dbReference>
<comment type="catalytic activity">
    <reaction evidence="7">
        <text>ATP + H2O = ADP + phosphate + H(+)</text>
        <dbReference type="Rhea" id="RHEA:13065"/>
        <dbReference type="ChEBI" id="CHEBI:15377"/>
        <dbReference type="ChEBI" id="CHEBI:15378"/>
        <dbReference type="ChEBI" id="CHEBI:30616"/>
        <dbReference type="ChEBI" id="CHEBI:43474"/>
        <dbReference type="ChEBI" id="CHEBI:456216"/>
        <dbReference type="EC" id="3.6.4.13"/>
    </reaction>
</comment>
<dbReference type="PANTHER" id="PTHR18934:SF91">
    <property type="entry name" value="PRE-MRNA-SPLICING FACTOR ATP-DEPENDENT RNA HELICASE PRP16"/>
    <property type="match status" value="1"/>
</dbReference>
<dbReference type="GO" id="GO:0003723">
    <property type="term" value="F:RNA binding"/>
    <property type="evidence" value="ECO:0007669"/>
    <property type="project" value="TreeGrafter"/>
</dbReference>
<evidence type="ECO:0000256" key="7">
    <source>
        <dbReference type="ARBA" id="ARBA00047984"/>
    </source>
</evidence>
<dbReference type="EC" id="3.6.4.13" evidence="2"/>
<dbReference type="SMART" id="SM00487">
    <property type="entry name" value="DEXDc"/>
    <property type="match status" value="1"/>
</dbReference>
<reference evidence="9" key="1">
    <citation type="submission" date="2019-10" db="EMBL/GenBank/DDBJ databases">
        <authorList>
            <person name="Zhang R."/>
            <person name="Pan Y."/>
            <person name="Wang J."/>
            <person name="Ma R."/>
            <person name="Yu S."/>
        </authorList>
    </citation>
    <scope>NUCLEOTIDE SEQUENCE</scope>
    <source>
        <strain evidence="9">LA-IB0</strain>
        <tissue evidence="9">Leaf</tissue>
    </source>
</reference>
<dbReference type="SUPFAM" id="SSF52540">
    <property type="entry name" value="P-loop containing nucleoside triphosphate hydrolases"/>
    <property type="match status" value="1"/>
</dbReference>
<keyword evidence="6" id="KW-0067">ATP-binding</keyword>
<dbReference type="Pfam" id="PF00270">
    <property type="entry name" value="DEAD"/>
    <property type="match status" value="1"/>
</dbReference>
<keyword evidence="4" id="KW-0378">Hydrolase</keyword>
<keyword evidence="3" id="KW-0547">Nucleotide-binding</keyword>
<evidence type="ECO:0000256" key="6">
    <source>
        <dbReference type="ARBA" id="ARBA00022840"/>
    </source>
</evidence>
<proteinExistence type="inferred from homology"/>
<dbReference type="PROSITE" id="PS51192">
    <property type="entry name" value="HELICASE_ATP_BIND_1"/>
    <property type="match status" value="1"/>
</dbReference>
<dbReference type="InterPro" id="IPR014001">
    <property type="entry name" value="Helicase_ATP-bd"/>
</dbReference>
<dbReference type="GO" id="GO:0003724">
    <property type="term" value="F:RNA helicase activity"/>
    <property type="evidence" value="ECO:0007669"/>
    <property type="project" value="UniProtKB-EC"/>
</dbReference>
<feature type="domain" description="Helicase ATP-binding" evidence="8">
    <location>
        <begin position="6"/>
        <end position="165"/>
    </location>
</feature>
<name>A0AAV6WFX8_9LAMI</name>
<evidence type="ECO:0000313" key="10">
    <source>
        <dbReference type="Proteomes" id="UP000826271"/>
    </source>
</evidence>
<gene>
    <name evidence="9" type="ORF">BUALT_Bualt17G0019600</name>
</gene>
<evidence type="ECO:0000256" key="4">
    <source>
        <dbReference type="ARBA" id="ARBA00022801"/>
    </source>
</evidence>
<evidence type="ECO:0000256" key="1">
    <source>
        <dbReference type="ARBA" id="ARBA00008792"/>
    </source>
</evidence>
<dbReference type="GO" id="GO:0005524">
    <property type="term" value="F:ATP binding"/>
    <property type="evidence" value="ECO:0007669"/>
    <property type="project" value="UniProtKB-KW"/>
</dbReference>
<comment type="caution">
    <text evidence="9">The sequence shown here is derived from an EMBL/GenBank/DDBJ whole genome shotgun (WGS) entry which is preliminary data.</text>
</comment>
<dbReference type="AlphaFoldDB" id="A0AAV6WFX8"/>
<accession>A0AAV6WFX8</accession>
<dbReference type="InterPro" id="IPR011545">
    <property type="entry name" value="DEAD/DEAH_box_helicase_dom"/>
</dbReference>
<evidence type="ECO:0000259" key="8">
    <source>
        <dbReference type="PROSITE" id="PS51192"/>
    </source>
</evidence>
<evidence type="ECO:0000256" key="5">
    <source>
        <dbReference type="ARBA" id="ARBA00022806"/>
    </source>
</evidence>
<dbReference type="EMBL" id="WHWC01000017">
    <property type="protein sequence ID" value="KAG8365895.1"/>
    <property type="molecule type" value="Genomic_DNA"/>
</dbReference>
<dbReference type="FunFam" id="3.40.50.300:FF:000578">
    <property type="entry name" value="probable ATP-dependent RNA helicase DHX35"/>
    <property type="match status" value="1"/>
</dbReference>
<dbReference type="Proteomes" id="UP000826271">
    <property type="component" value="Unassembled WGS sequence"/>
</dbReference>
<protein>
    <recommendedName>
        <fullName evidence="2">RNA helicase</fullName>
        <ecNumber evidence="2">3.6.4.13</ecNumber>
    </recommendedName>
</protein>